<reference evidence="1 2" key="1">
    <citation type="submission" date="2016-10" db="EMBL/GenBank/DDBJ databases">
        <authorList>
            <person name="de Groot N.N."/>
        </authorList>
    </citation>
    <scope>NUCLEOTIDE SEQUENCE [LARGE SCALE GENOMIC DNA]</scope>
    <source>
        <strain evidence="1 2">AR67</strain>
    </source>
</reference>
<sequence length="115" mass="12956">MALKKLSQFEHFDAEGFFEKLNLGAVGQNEWKDFETGEHKGTKVEVVIIGDKHDYKAASGVMISNIYEKLTVKVSKDITVPMNSHVRLINPIATVYGQYRNQLSVTADDIEVIKK</sequence>
<evidence type="ECO:0000313" key="1">
    <source>
        <dbReference type="EMBL" id="SFD30996.1"/>
    </source>
</evidence>
<evidence type="ECO:0000313" key="2">
    <source>
        <dbReference type="Proteomes" id="UP000182192"/>
    </source>
</evidence>
<name>A0A1I1R9H6_RUMAL</name>
<dbReference type="AlphaFoldDB" id="A0A1I1R9H6"/>
<protein>
    <submittedName>
        <fullName evidence="1">Uncharacterized protein</fullName>
    </submittedName>
</protein>
<organism evidence="1 2">
    <name type="scientific">Ruminococcus albus</name>
    <dbReference type="NCBI Taxonomy" id="1264"/>
    <lineage>
        <taxon>Bacteria</taxon>
        <taxon>Bacillati</taxon>
        <taxon>Bacillota</taxon>
        <taxon>Clostridia</taxon>
        <taxon>Eubacteriales</taxon>
        <taxon>Oscillospiraceae</taxon>
        <taxon>Ruminococcus</taxon>
    </lineage>
</organism>
<dbReference type="EMBL" id="FOKQ01000061">
    <property type="protein sequence ID" value="SFD30996.1"/>
    <property type="molecule type" value="Genomic_DNA"/>
</dbReference>
<dbReference type="OrthoDB" id="1692166at2"/>
<gene>
    <name evidence="1" type="ORF">SAMN02910406_03637</name>
</gene>
<dbReference type="RefSeq" id="WP_074963370.1">
    <property type="nucleotide sequence ID" value="NZ_FOKQ01000061.1"/>
</dbReference>
<dbReference type="Proteomes" id="UP000182192">
    <property type="component" value="Unassembled WGS sequence"/>
</dbReference>
<proteinExistence type="predicted"/>
<accession>A0A1I1R9H6</accession>